<feature type="chain" id="PRO_5039727811" description="Lipoprotein" evidence="1">
    <location>
        <begin position="25"/>
        <end position="222"/>
    </location>
</feature>
<keyword evidence="3" id="KW-1185">Reference proteome</keyword>
<comment type="caution">
    <text evidence="2">The sequence shown here is derived from an EMBL/GenBank/DDBJ whole genome shotgun (WGS) entry which is preliminary data.</text>
</comment>
<dbReference type="AlphaFoldDB" id="A0A0W1AU75"/>
<evidence type="ECO:0000256" key="1">
    <source>
        <dbReference type="SAM" id="SignalP"/>
    </source>
</evidence>
<feature type="signal peptide" evidence="1">
    <location>
        <begin position="1"/>
        <end position="24"/>
    </location>
</feature>
<dbReference type="PROSITE" id="PS51257">
    <property type="entry name" value="PROKAR_LIPOPROTEIN"/>
    <property type="match status" value="1"/>
</dbReference>
<reference evidence="2 3" key="1">
    <citation type="journal article" date="2015" name="Int. Biodeterior. Biodegradation">
        <title>Physiological and genetic screening methods for the isolation of methyl tert-butyl ether-degrading bacteria for bioremediation purposes.</title>
        <authorList>
            <person name="Guisado I.M."/>
            <person name="Purswani J."/>
            <person name="Gonzalez Lopez J."/>
            <person name="Pozo C."/>
        </authorList>
    </citation>
    <scope>NUCLEOTIDE SEQUENCE [LARGE SCALE GENOMIC DNA]</scope>
    <source>
        <strain evidence="2 3">SH7</strain>
    </source>
</reference>
<evidence type="ECO:0000313" key="2">
    <source>
        <dbReference type="EMBL" id="KTD84816.1"/>
    </source>
</evidence>
<accession>A0A0W1AU75</accession>
<name>A0A0W1AU75_9BACL</name>
<organism evidence="2 3">
    <name type="scientific">Paenibacillus etheri</name>
    <dbReference type="NCBI Taxonomy" id="1306852"/>
    <lineage>
        <taxon>Bacteria</taxon>
        <taxon>Bacillati</taxon>
        <taxon>Bacillota</taxon>
        <taxon>Bacilli</taxon>
        <taxon>Bacillales</taxon>
        <taxon>Paenibacillaceae</taxon>
        <taxon>Paenibacillus</taxon>
    </lineage>
</organism>
<keyword evidence="1" id="KW-0732">Signal</keyword>
<proteinExistence type="predicted"/>
<evidence type="ECO:0008006" key="4">
    <source>
        <dbReference type="Google" id="ProtNLM"/>
    </source>
</evidence>
<dbReference type="Proteomes" id="UP000054709">
    <property type="component" value="Unassembled WGS sequence"/>
</dbReference>
<sequence length="222" mass="25230">MNRSVKLMVIACAILWLGGCGGFASKQENVFNNENRLLEVGDSFTFSNKKGEINEEHAVIQYSGFSGVYTVWRMTSQEDISLKIKIQGNNKRGKFKLIQTTADQQLTTIWSGEKDEEVILNIPKGSSAIKWVGQKATGELNIQLDTEDGLEVEPQADLFDGELFEGGLFEKNEAYFDRLRIDQSIANRDVPKPKGQRDISFFSGREFYHFDKKSKYCYTRTI</sequence>
<gene>
    <name evidence="2" type="ORF">UQ64_24575</name>
</gene>
<dbReference type="RefSeq" id="WP_060625517.1">
    <property type="nucleotide sequence ID" value="NZ_LCZJ02000033.1"/>
</dbReference>
<dbReference type="EMBL" id="LCZJ02000033">
    <property type="protein sequence ID" value="KTD84816.1"/>
    <property type="molecule type" value="Genomic_DNA"/>
</dbReference>
<protein>
    <recommendedName>
        <fullName evidence="4">Lipoprotein</fullName>
    </recommendedName>
</protein>
<evidence type="ECO:0000313" key="3">
    <source>
        <dbReference type="Proteomes" id="UP000054709"/>
    </source>
</evidence>
<dbReference type="OrthoDB" id="2625790at2"/>